<dbReference type="EMBL" id="AFQF01000149">
    <property type="protein sequence ID" value="EGU88929.1"/>
    <property type="molecule type" value="Genomic_DNA"/>
</dbReference>
<comment type="caution">
    <text evidence="3">The sequence shown here is derived from an EMBL/GenBank/DDBJ whole genome shotgun (WGS) entry which is preliminary data.</text>
</comment>
<evidence type="ECO:0000256" key="1">
    <source>
        <dbReference type="SAM" id="Phobius"/>
    </source>
</evidence>
<feature type="transmembrane region" description="Helical" evidence="1">
    <location>
        <begin position="330"/>
        <end position="353"/>
    </location>
</feature>
<keyword evidence="1" id="KW-0812">Transmembrane</keyword>
<proteinExistence type="predicted"/>
<keyword evidence="1" id="KW-0472">Membrane</keyword>
<dbReference type="AlphaFoldDB" id="F9F2C7"/>
<accession>F9F2C7</accession>
<dbReference type="Pfam" id="PF25534">
    <property type="entry name" value="DUF7918"/>
    <property type="match status" value="1"/>
</dbReference>
<name>F9F2C7_FUSOF</name>
<protein>
    <recommendedName>
        <fullName evidence="2">DUF7918 domain-containing protein</fullName>
    </recommendedName>
</protein>
<dbReference type="OrthoDB" id="3364132at2759"/>
<sequence length="369" mass="41758">MARITVIPHVTARIRVAGELAIEFLPPCDKYPPTNTDKIPFNHCYIESKSGDEFCIEVTVAPGFEFPRSHDRFILQVYIDGNYIDGQAFPKHIVENVSYTVTTPLAYDHSHGKKTTAGKLIFTPVTTTSDLTTTDMPKNDFDRLEDLGTIRIELSTGRFKKLTSLKSRAATAQSHAPNGDPMRFSSIGNVRPFAEFFFHYRSYEALQHEMVIPRTPSPEQPTAKALTEDILSKLSEEEICYLSEKLCELQAKQDSQRIKREANSPPRGQKSSKLKYLVVIKQENDQHIYVTTSISLCGGWIRGGNHLQGERGQIDRQIKLGKLYRKKHGFYLRFWAISPYIVVLVYKLCIYPAGEMGYLKFPGKGKSAA</sequence>
<evidence type="ECO:0000259" key="2">
    <source>
        <dbReference type="Pfam" id="PF25534"/>
    </source>
</evidence>
<dbReference type="PANTHER" id="PTHR36223">
    <property type="entry name" value="BETA-LACTAMASE-TYPE TRANSPEPTIDASE FOLD DOMAIN CONTAINING PROTEIN"/>
    <property type="match status" value="1"/>
</dbReference>
<evidence type="ECO:0000313" key="3">
    <source>
        <dbReference type="EMBL" id="EGU88929.1"/>
    </source>
</evidence>
<dbReference type="InterPro" id="IPR057678">
    <property type="entry name" value="DUF7918"/>
</dbReference>
<organism evidence="3">
    <name type="scientific">Fusarium oxysporum (strain Fo5176)</name>
    <name type="common">Fusarium vascular wilt</name>
    <dbReference type="NCBI Taxonomy" id="660025"/>
    <lineage>
        <taxon>Eukaryota</taxon>
        <taxon>Fungi</taxon>
        <taxon>Dikarya</taxon>
        <taxon>Ascomycota</taxon>
        <taxon>Pezizomycotina</taxon>
        <taxon>Sordariomycetes</taxon>
        <taxon>Hypocreomycetidae</taxon>
        <taxon>Hypocreales</taxon>
        <taxon>Nectriaceae</taxon>
        <taxon>Fusarium</taxon>
        <taxon>Fusarium oxysporum species complex</taxon>
    </lineage>
</organism>
<dbReference type="STRING" id="660025.F9F2C7"/>
<keyword evidence="1" id="KW-1133">Transmembrane helix</keyword>
<reference evidence="3" key="1">
    <citation type="journal article" date="2012" name="Mol. Plant Microbe Interact.">
        <title>A highly conserved effector in Fusarium oxysporum is required for full virulence on Arabidopsis.</title>
        <authorList>
            <person name="Thatcher L.F."/>
            <person name="Gardiner D.M."/>
            <person name="Kazan K."/>
            <person name="Manners J."/>
        </authorList>
    </citation>
    <scope>NUCLEOTIDE SEQUENCE [LARGE SCALE GENOMIC DNA]</scope>
    <source>
        <strain evidence="3">Fo5176</strain>
    </source>
</reference>
<feature type="domain" description="DUF7918" evidence="2">
    <location>
        <begin position="10"/>
        <end position="174"/>
    </location>
</feature>
<dbReference type="PANTHER" id="PTHR36223:SF1">
    <property type="entry name" value="TRANSCRIPTION ELONGATION FACTOR EAF N-TERMINAL DOMAIN-CONTAINING PROTEIN"/>
    <property type="match status" value="1"/>
</dbReference>
<gene>
    <name evidence="3" type="ORF">FOXB_00551</name>
</gene>